<gene>
    <name evidence="2" type="ORF">BJ554DRAFT_2928</name>
</gene>
<reference evidence="2 3" key="1">
    <citation type="journal article" name="Sci. Rep.">
        <title>Genome-scale phylogenetic analyses confirm Olpidium as the closest living zoosporic fungus to the non-flagellated, terrestrial fungi.</title>
        <authorList>
            <person name="Chang Y."/>
            <person name="Rochon D."/>
            <person name="Sekimoto S."/>
            <person name="Wang Y."/>
            <person name="Chovatia M."/>
            <person name="Sandor L."/>
            <person name="Salamov A."/>
            <person name="Grigoriev I.V."/>
            <person name="Stajich J.E."/>
            <person name="Spatafora J.W."/>
        </authorList>
    </citation>
    <scope>NUCLEOTIDE SEQUENCE [LARGE SCALE GENOMIC DNA]</scope>
    <source>
        <strain evidence="2">S191</strain>
    </source>
</reference>
<proteinExistence type="predicted"/>
<feature type="compositionally biased region" description="Low complexity" evidence="1">
    <location>
        <begin position="15"/>
        <end position="41"/>
    </location>
</feature>
<dbReference type="AlphaFoldDB" id="A0A8H7ZP88"/>
<protein>
    <submittedName>
        <fullName evidence="2">Uncharacterized protein</fullName>
    </submittedName>
</protein>
<evidence type="ECO:0000313" key="3">
    <source>
        <dbReference type="Proteomes" id="UP000673691"/>
    </source>
</evidence>
<organism evidence="2 3">
    <name type="scientific">Olpidium bornovanus</name>
    <dbReference type="NCBI Taxonomy" id="278681"/>
    <lineage>
        <taxon>Eukaryota</taxon>
        <taxon>Fungi</taxon>
        <taxon>Fungi incertae sedis</taxon>
        <taxon>Olpidiomycota</taxon>
        <taxon>Olpidiomycotina</taxon>
        <taxon>Olpidiomycetes</taxon>
        <taxon>Olpidiales</taxon>
        <taxon>Olpidiaceae</taxon>
        <taxon>Olpidium</taxon>
    </lineage>
</organism>
<dbReference type="EMBL" id="JAEFCI010010572">
    <property type="protein sequence ID" value="KAG5457138.1"/>
    <property type="molecule type" value="Genomic_DNA"/>
</dbReference>
<name>A0A8H7ZP88_9FUNG</name>
<feature type="compositionally biased region" description="Gly residues" evidence="1">
    <location>
        <begin position="1"/>
        <end position="14"/>
    </location>
</feature>
<accession>A0A8H7ZP88</accession>
<keyword evidence="3" id="KW-1185">Reference proteome</keyword>
<dbReference type="Proteomes" id="UP000673691">
    <property type="component" value="Unassembled WGS sequence"/>
</dbReference>
<feature type="region of interest" description="Disordered" evidence="1">
    <location>
        <begin position="1"/>
        <end position="65"/>
    </location>
</feature>
<evidence type="ECO:0000256" key="1">
    <source>
        <dbReference type="SAM" id="MobiDB-lite"/>
    </source>
</evidence>
<evidence type="ECO:0000313" key="2">
    <source>
        <dbReference type="EMBL" id="KAG5457138.1"/>
    </source>
</evidence>
<sequence>MVCGAAGGRLGWGIGRPNSRAGSRRQGSSARRAAPQWTAQRGGTGTRAGGQVSSASPRTRAPRAPANLPRLPLALLRANAGNARREGHAAALPTVSRAAVRGKHNLARTVSRPSGGRHAFAVGGQDRINTKIPRVCSSPTSPLFEGYLPRVSHRRAGHRRQRFRDSFHTEPTGGFSNRIGSPNAGPYHPLRCFSANVLLGNVDAAAPVGSTGRSQVQPAGRRRVSSAISPVPQNLVTEITLVQALR</sequence>
<comment type="caution">
    <text evidence="2">The sequence shown here is derived from an EMBL/GenBank/DDBJ whole genome shotgun (WGS) entry which is preliminary data.</text>
</comment>